<feature type="transmembrane region" description="Helical" evidence="1">
    <location>
        <begin position="99"/>
        <end position="119"/>
    </location>
</feature>
<organism evidence="2 3">
    <name type="scientific">Rhizophlyctis rosea</name>
    <dbReference type="NCBI Taxonomy" id="64517"/>
    <lineage>
        <taxon>Eukaryota</taxon>
        <taxon>Fungi</taxon>
        <taxon>Fungi incertae sedis</taxon>
        <taxon>Chytridiomycota</taxon>
        <taxon>Chytridiomycota incertae sedis</taxon>
        <taxon>Chytridiomycetes</taxon>
        <taxon>Rhizophlyctidales</taxon>
        <taxon>Rhizophlyctidaceae</taxon>
        <taxon>Rhizophlyctis</taxon>
    </lineage>
</organism>
<keyword evidence="3" id="KW-1185">Reference proteome</keyword>
<feature type="transmembrane region" description="Helical" evidence="1">
    <location>
        <begin position="125"/>
        <end position="148"/>
    </location>
</feature>
<evidence type="ECO:0000313" key="2">
    <source>
        <dbReference type="EMBL" id="KAJ3049987.1"/>
    </source>
</evidence>
<comment type="caution">
    <text evidence="2">The sequence shown here is derived from an EMBL/GenBank/DDBJ whole genome shotgun (WGS) entry which is preliminary data.</text>
</comment>
<protein>
    <submittedName>
        <fullName evidence="2">Uncharacterized protein</fullName>
    </submittedName>
</protein>
<sequence length="423" mass="45865">MNERIVAEAEPLWSTDGLEESQHCTSSTLGSFNSDITAKPHIKKGHHHGHHLARLRKPLSSLSLLLTTLPTIQAQSNPTTPNTDDLPGICALLAKPSNIVLLAAGLIANCGSLPSLVLSDQPHCSLASVLGALMLGVMNVVWGYRLLIDPNRHMRIHRSVVEYNVRGLLRQVEVLSSLGARNGWLRRWVGKMRVLWRVVGVVPSGKGRVRGTALHFMYARERKGVSFDGVGGGKGGKGWDRILKGNIWKPELAAVSEAKLRPLLNRFGGGGSVLKRIFAPFLPLLLYATILALGLYVCELCNFSWWLKGVMAAILVSGILKWLGAIMLRGSFAYAVSTVVVDMAHGNSNGFGARRRALIRGAGAFWLIAGLIDWGYLIVTGTLDDSEMNVVIAIVAIQAFIQLAAQHIAEPTVDIMGDTDWSA</sequence>
<dbReference type="EMBL" id="JADGJD010000567">
    <property type="protein sequence ID" value="KAJ3049987.1"/>
    <property type="molecule type" value="Genomic_DNA"/>
</dbReference>
<name>A0AAD5SB42_9FUNG</name>
<evidence type="ECO:0000313" key="3">
    <source>
        <dbReference type="Proteomes" id="UP001212841"/>
    </source>
</evidence>
<dbReference type="Proteomes" id="UP001212841">
    <property type="component" value="Unassembled WGS sequence"/>
</dbReference>
<accession>A0AAD5SB42</accession>
<keyword evidence="1" id="KW-1133">Transmembrane helix</keyword>
<gene>
    <name evidence="2" type="ORF">HK097_009018</name>
</gene>
<feature type="transmembrane region" description="Helical" evidence="1">
    <location>
        <begin position="277"/>
        <end position="297"/>
    </location>
</feature>
<reference evidence="2" key="1">
    <citation type="submission" date="2020-05" db="EMBL/GenBank/DDBJ databases">
        <title>Phylogenomic resolution of chytrid fungi.</title>
        <authorList>
            <person name="Stajich J.E."/>
            <person name="Amses K."/>
            <person name="Simmons R."/>
            <person name="Seto K."/>
            <person name="Myers J."/>
            <person name="Bonds A."/>
            <person name="Quandt C.A."/>
            <person name="Barry K."/>
            <person name="Liu P."/>
            <person name="Grigoriev I."/>
            <person name="Longcore J.E."/>
            <person name="James T.Y."/>
        </authorList>
    </citation>
    <scope>NUCLEOTIDE SEQUENCE</scope>
    <source>
        <strain evidence="2">JEL0318</strain>
    </source>
</reference>
<keyword evidence="1" id="KW-0472">Membrane</keyword>
<feature type="transmembrane region" description="Helical" evidence="1">
    <location>
        <begin position="357"/>
        <end position="378"/>
    </location>
</feature>
<proteinExistence type="predicted"/>
<keyword evidence="1" id="KW-0812">Transmembrane</keyword>
<evidence type="ECO:0000256" key="1">
    <source>
        <dbReference type="SAM" id="Phobius"/>
    </source>
</evidence>
<dbReference type="AlphaFoldDB" id="A0AAD5SB42"/>